<reference evidence="1 3" key="1">
    <citation type="journal article" date="2014" name="Nat. Genet.">
        <title>Genome and transcriptome of the porcine whipworm Trichuris suis.</title>
        <authorList>
            <person name="Jex A.R."/>
            <person name="Nejsum P."/>
            <person name="Schwarz E.M."/>
            <person name="Hu L."/>
            <person name="Young N.D."/>
            <person name="Hall R.S."/>
            <person name="Korhonen P.K."/>
            <person name="Liao S."/>
            <person name="Thamsborg S."/>
            <person name="Xia J."/>
            <person name="Xu P."/>
            <person name="Wang S."/>
            <person name="Scheerlinck J.P."/>
            <person name="Hofmann A."/>
            <person name="Sternberg P.W."/>
            <person name="Wang J."/>
            <person name="Gasser R.B."/>
        </authorList>
    </citation>
    <scope>NUCLEOTIDE SEQUENCE [LARGE SCALE GENOMIC DNA]</scope>
    <source>
        <strain evidence="2">DCEP-RM93F</strain>
        <strain evidence="1">DCEP-RM93M</strain>
    </source>
</reference>
<protein>
    <submittedName>
        <fullName evidence="1">Uncharacterized protein</fullName>
    </submittedName>
</protein>
<dbReference type="AlphaFoldDB" id="A0A085MDR0"/>
<dbReference type="EMBL" id="KL367502">
    <property type="protein sequence ID" value="KFD68680.1"/>
    <property type="molecule type" value="Genomic_DNA"/>
</dbReference>
<proteinExistence type="predicted"/>
<evidence type="ECO:0000313" key="3">
    <source>
        <dbReference type="Proteomes" id="UP000030764"/>
    </source>
</evidence>
<dbReference type="EMBL" id="KL363200">
    <property type="protein sequence ID" value="KFD55356.1"/>
    <property type="molecule type" value="Genomic_DNA"/>
</dbReference>
<sequence length="93" mass="10483">MLRDSKKPLKRAICPKWMVAVQKSSSTSVFSFLGKLLRSYPACFSVSNDLISKFIVSVRALQLGVCSSVPPVQRKRVTVSRIDSMYRLDDMLL</sequence>
<gene>
    <name evidence="1" type="ORF">M513_03696</name>
    <name evidence="2" type="ORF">M514_03696</name>
</gene>
<accession>A0A085MDR0</accession>
<organism evidence="1 3">
    <name type="scientific">Trichuris suis</name>
    <name type="common">pig whipworm</name>
    <dbReference type="NCBI Taxonomy" id="68888"/>
    <lineage>
        <taxon>Eukaryota</taxon>
        <taxon>Metazoa</taxon>
        <taxon>Ecdysozoa</taxon>
        <taxon>Nematoda</taxon>
        <taxon>Enoplea</taxon>
        <taxon>Dorylaimia</taxon>
        <taxon>Trichinellida</taxon>
        <taxon>Trichuridae</taxon>
        <taxon>Trichuris</taxon>
    </lineage>
</organism>
<evidence type="ECO:0000313" key="2">
    <source>
        <dbReference type="EMBL" id="KFD68680.1"/>
    </source>
</evidence>
<dbReference type="Proteomes" id="UP000030758">
    <property type="component" value="Unassembled WGS sequence"/>
</dbReference>
<dbReference type="Proteomes" id="UP000030764">
    <property type="component" value="Unassembled WGS sequence"/>
</dbReference>
<evidence type="ECO:0000313" key="1">
    <source>
        <dbReference type="EMBL" id="KFD55356.1"/>
    </source>
</evidence>
<name>A0A085MDR0_9BILA</name>
<keyword evidence="3" id="KW-1185">Reference proteome</keyword>